<dbReference type="PANTHER" id="PTHR40036">
    <property type="entry name" value="MACROCIN O-METHYLTRANSFERASE"/>
    <property type="match status" value="1"/>
</dbReference>
<dbReference type="RefSeq" id="WP_160632434.1">
    <property type="nucleotide sequence ID" value="NZ_WWNE01000005.1"/>
</dbReference>
<dbReference type="InterPro" id="IPR029063">
    <property type="entry name" value="SAM-dependent_MTases_sf"/>
</dbReference>
<dbReference type="Pfam" id="PF05711">
    <property type="entry name" value="TylF"/>
    <property type="match status" value="1"/>
</dbReference>
<name>A0A6N9NFQ8_9FLAO</name>
<organism evidence="1 2">
    <name type="scientific">Acidiluteibacter ferrifornacis</name>
    <dbReference type="NCBI Taxonomy" id="2692424"/>
    <lineage>
        <taxon>Bacteria</taxon>
        <taxon>Pseudomonadati</taxon>
        <taxon>Bacteroidota</taxon>
        <taxon>Flavobacteriia</taxon>
        <taxon>Flavobacteriales</taxon>
        <taxon>Cryomorphaceae</taxon>
        <taxon>Acidiluteibacter</taxon>
    </lineage>
</organism>
<protein>
    <submittedName>
        <fullName evidence="1">Macrocin O-methyltransferase</fullName>
    </submittedName>
</protein>
<dbReference type="Proteomes" id="UP000470771">
    <property type="component" value="Unassembled WGS sequence"/>
</dbReference>
<accession>A0A6N9NFQ8</accession>
<comment type="caution">
    <text evidence="1">The sequence shown here is derived from an EMBL/GenBank/DDBJ whole genome shotgun (WGS) entry which is preliminary data.</text>
</comment>
<keyword evidence="2" id="KW-1185">Reference proteome</keyword>
<dbReference type="GO" id="GO:0032259">
    <property type="term" value="P:methylation"/>
    <property type="evidence" value="ECO:0007669"/>
    <property type="project" value="UniProtKB-KW"/>
</dbReference>
<keyword evidence="1" id="KW-0489">Methyltransferase</keyword>
<dbReference type="PANTHER" id="PTHR40036:SF1">
    <property type="entry name" value="MACROCIN O-METHYLTRANSFERASE"/>
    <property type="match status" value="1"/>
</dbReference>
<dbReference type="InterPro" id="IPR008884">
    <property type="entry name" value="TylF_MeTrfase"/>
</dbReference>
<dbReference type="GO" id="GO:0008168">
    <property type="term" value="F:methyltransferase activity"/>
    <property type="evidence" value="ECO:0007669"/>
    <property type="project" value="UniProtKB-KW"/>
</dbReference>
<gene>
    <name evidence="1" type="ORF">GQN54_05085</name>
</gene>
<evidence type="ECO:0000313" key="1">
    <source>
        <dbReference type="EMBL" id="NBG65478.1"/>
    </source>
</evidence>
<dbReference type="Gene3D" id="3.40.50.150">
    <property type="entry name" value="Vaccinia Virus protein VP39"/>
    <property type="match status" value="1"/>
</dbReference>
<dbReference type="SUPFAM" id="SSF53335">
    <property type="entry name" value="S-adenosyl-L-methionine-dependent methyltransferases"/>
    <property type="match status" value="1"/>
</dbReference>
<keyword evidence="1" id="KW-0808">Transferase</keyword>
<dbReference type="AlphaFoldDB" id="A0A6N9NFQ8"/>
<sequence>MKELLKTILNKIGYSINKIDSSKPPYSDIKNKEFWEIYEVCKPFTMTNVESLYSLYCSVDYVLKNNIKGAFLECGVWRGGSSMLIAQMLKNRSITDRRLYLFDTFEGMSQPTNNDLDIRGIKASTLLTDNEHNKEESVWCLAELKDVQKNMRLTSFPEENVTYIKGMVEDTIPENLPKENIALLRLDTDWYESTKHELNYLYPKLEQKGVLVIDDYGHWEGCRKAVDEYFQENNIHLLLHRIDYTVRVGIKA</sequence>
<dbReference type="EMBL" id="WWNE01000005">
    <property type="protein sequence ID" value="NBG65478.1"/>
    <property type="molecule type" value="Genomic_DNA"/>
</dbReference>
<evidence type="ECO:0000313" key="2">
    <source>
        <dbReference type="Proteomes" id="UP000470771"/>
    </source>
</evidence>
<reference evidence="1 2" key="1">
    <citation type="submission" date="2019-12" db="EMBL/GenBank/DDBJ databases">
        <authorList>
            <person name="Zhao J."/>
        </authorList>
    </citation>
    <scope>NUCLEOTIDE SEQUENCE [LARGE SCALE GENOMIC DNA]</scope>
    <source>
        <strain evidence="1 2">S-15</strain>
    </source>
</reference>
<proteinExistence type="predicted"/>